<dbReference type="EMBL" id="JSYN01000004">
    <property type="protein sequence ID" value="KIA95842.1"/>
    <property type="molecule type" value="Genomic_DNA"/>
</dbReference>
<sequence>MIELDYFFTQSDEESSHYQLIQFSQNEPWRLVQDGELLGSLEKWNGKWKQLSGSPFSDALLEGICKLIESQHYHRLPAQLLSRWGNVIAEVITKSDDEYLVICKEAVSFKSFAGIFSKFVSTMLKDEWPVRFQLFNADFSEDFEITAHPVKASYSFGWKD</sequence>
<evidence type="ECO:0000313" key="1">
    <source>
        <dbReference type="EMBL" id="KIA95842.1"/>
    </source>
</evidence>
<evidence type="ECO:0000313" key="2">
    <source>
        <dbReference type="Proteomes" id="UP000031246"/>
    </source>
</evidence>
<accession>A0A0C1FSC9</accession>
<protein>
    <submittedName>
        <fullName evidence="1">Uncharacterized protein</fullName>
    </submittedName>
</protein>
<comment type="caution">
    <text evidence="1">The sequence shown here is derived from an EMBL/GenBank/DDBJ whole genome shotgun (WGS) entry which is preliminary data.</text>
</comment>
<keyword evidence="2" id="KW-1185">Reference proteome</keyword>
<gene>
    <name evidence="1" type="ORF">OC25_04630</name>
</gene>
<name>A0A0C1FSC9_9SPHI</name>
<dbReference type="Proteomes" id="UP000031246">
    <property type="component" value="Unassembled WGS sequence"/>
</dbReference>
<dbReference type="AlphaFoldDB" id="A0A0C1FSC9"/>
<dbReference type="RefSeq" id="WP_039472282.1">
    <property type="nucleotide sequence ID" value="NZ_JSYN01000004.1"/>
</dbReference>
<reference evidence="1 2" key="1">
    <citation type="submission" date="2014-10" db="EMBL/GenBank/DDBJ databases">
        <title>Pedobacter Kyungheensis.</title>
        <authorList>
            <person name="Anderson B.M."/>
            <person name="Newman J.D."/>
        </authorList>
    </citation>
    <scope>NUCLEOTIDE SEQUENCE [LARGE SCALE GENOMIC DNA]</scope>
    <source>
        <strain evidence="1 2">KACC 16221</strain>
    </source>
</reference>
<dbReference type="OrthoDB" id="766442at2"/>
<proteinExistence type="predicted"/>
<organism evidence="1 2">
    <name type="scientific">Pedobacter kyungheensis</name>
    <dbReference type="NCBI Taxonomy" id="1069985"/>
    <lineage>
        <taxon>Bacteria</taxon>
        <taxon>Pseudomonadati</taxon>
        <taxon>Bacteroidota</taxon>
        <taxon>Sphingobacteriia</taxon>
        <taxon>Sphingobacteriales</taxon>
        <taxon>Sphingobacteriaceae</taxon>
        <taxon>Pedobacter</taxon>
    </lineage>
</organism>